<protein>
    <submittedName>
        <fullName evidence="4">TrbG/VirB9 family P-type conjugative transfer protein</fullName>
    </submittedName>
</protein>
<proteinExistence type="inferred from homology"/>
<reference evidence="4 5" key="1">
    <citation type="submission" date="2020-12" db="EMBL/GenBank/DDBJ databases">
        <title>Sphingomonas sp.</title>
        <authorList>
            <person name="Kim M.K."/>
        </authorList>
    </citation>
    <scope>NUCLEOTIDE SEQUENCE [LARGE SCALE GENOMIC DNA]</scope>
    <source>
        <strain evidence="4 5">BT552</strain>
    </source>
</reference>
<gene>
    <name evidence="4" type="ORF">ILT43_01690</name>
</gene>
<dbReference type="InterPro" id="IPR010258">
    <property type="entry name" value="Conjugal_tfr_TrbG/VirB9/CagX"/>
</dbReference>
<dbReference type="Proteomes" id="UP000763641">
    <property type="component" value="Unassembled WGS sequence"/>
</dbReference>
<comment type="caution">
    <text evidence="4">The sequence shown here is derived from an EMBL/GenBank/DDBJ whole genome shotgun (WGS) entry which is preliminary data.</text>
</comment>
<accession>A0ABS2D2E4</accession>
<evidence type="ECO:0000256" key="3">
    <source>
        <dbReference type="SAM" id="SignalP"/>
    </source>
</evidence>
<evidence type="ECO:0000256" key="1">
    <source>
        <dbReference type="ARBA" id="ARBA00006135"/>
    </source>
</evidence>
<dbReference type="InterPro" id="IPR033645">
    <property type="entry name" value="VirB9/CagX/TrbG_C"/>
</dbReference>
<dbReference type="Gene3D" id="2.60.40.2500">
    <property type="match status" value="1"/>
</dbReference>
<evidence type="ECO:0000256" key="2">
    <source>
        <dbReference type="ARBA" id="ARBA00022729"/>
    </source>
</evidence>
<dbReference type="RefSeq" id="WP_204193573.1">
    <property type="nucleotide sequence ID" value="NZ_JAFEMC010000001.1"/>
</dbReference>
<dbReference type="Pfam" id="PF03524">
    <property type="entry name" value="CagX"/>
    <property type="match status" value="1"/>
</dbReference>
<keyword evidence="5" id="KW-1185">Reference proteome</keyword>
<sequence>MGLLPIALMQAVAMVVPTPAADPHLQTVTYDEGRIVPLRIAPGFVATVVFADDERIENVAIGNPGGWQVTPNKRGDHLFVRALQDGGLTNLEVVTDRRHYSFLLSTSSAGDPTTAFVLRFDHVPDRSGTPAPPLTSGRYTVSGARAIRPAAIGDDGRTTRICWPAKTAIPAIFSRDDAGRERLADSRMEDGCSVIQSIAARYRFVAGDAQAAAQRRIPKP</sequence>
<dbReference type="CDD" id="cd06911">
    <property type="entry name" value="VirB9_CagX_TrbG"/>
    <property type="match status" value="1"/>
</dbReference>
<comment type="similarity">
    <text evidence="1">Belongs to the TrbG/VirB9 family.</text>
</comment>
<dbReference type="InterPro" id="IPR038161">
    <property type="entry name" value="VirB9/CagX/TrbG_C_sf"/>
</dbReference>
<feature type="chain" id="PRO_5046777418" evidence="3">
    <location>
        <begin position="21"/>
        <end position="220"/>
    </location>
</feature>
<organism evidence="4 5">
    <name type="scientific">Sphingomonas longa</name>
    <dbReference type="NCBI Taxonomy" id="2778730"/>
    <lineage>
        <taxon>Bacteria</taxon>
        <taxon>Pseudomonadati</taxon>
        <taxon>Pseudomonadota</taxon>
        <taxon>Alphaproteobacteria</taxon>
        <taxon>Sphingomonadales</taxon>
        <taxon>Sphingomonadaceae</taxon>
        <taxon>Sphingomonas</taxon>
    </lineage>
</organism>
<dbReference type="EMBL" id="JAFEMC010000001">
    <property type="protein sequence ID" value="MBM6575068.1"/>
    <property type="molecule type" value="Genomic_DNA"/>
</dbReference>
<feature type="signal peptide" evidence="3">
    <location>
        <begin position="1"/>
        <end position="20"/>
    </location>
</feature>
<evidence type="ECO:0000313" key="5">
    <source>
        <dbReference type="Proteomes" id="UP000763641"/>
    </source>
</evidence>
<evidence type="ECO:0000313" key="4">
    <source>
        <dbReference type="EMBL" id="MBM6575068.1"/>
    </source>
</evidence>
<name>A0ABS2D2E4_9SPHN</name>
<keyword evidence="2 3" id="KW-0732">Signal</keyword>